<dbReference type="AlphaFoldDB" id="A0A3M7SED9"/>
<keyword evidence="1" id="KW-1015">Disulfide bond</keyword>
<sequence length="543" mass="62700">MFNLAADLSACANRPLGMSNNEIKDWQISASSTYPSMWDPNCHEKYSRLYMSNGKAWCAKHRSDAEWLQIDLGVAAKITGVIIQGRTGRQEWVTSFMISYSTDAFQWQYITDQYGNQKVFQGNFDDHTIQNNYFDQSINARFIKFHTLQWFKHPSMRVEILGCQECKQLLGMPPYGKLTASSTLPLRNKRSCQPNDGYLLSNKGWCPRKRLVKDHWLELDIGHPTLVTGVITKGKGDTERNHWVTKYKLSFSNDSVVWNFYKDANHLEPKIFGGNADKQMERTHFLNSPFWARFIKFHPIEWHQQIGLRAGVFGCPFTATCLPGYFRVNENSNCIENLAFQKEAWANERKSDSKRSYRNSLKTRSFINLIQEGHPSLAVDGNEDNSLHKCAIMDNYYSERPTLIIDLGRMTTIGGVLLKTWQGKGQDSNFAYRDYMFGLERFSVFVDRKPVVNVRTRSGPNLVTNSTDVSEPKYHFSQKFHLNSNNLCNFVTRNNYAIFSPQIHLQCLKPLSGRYVYIQADGRSNRWSRIFSAVICEVLVYEL</sequence>
<evidence type="ECO:0000259" key="2">
    <source>
        <dbReference type="PROSITE" id="PS50022"/>
    </source>
</evidence>
<name>A0A3M7SED9_BRAPC</name>
<proteinExistence type="predicted"/>
<dbReference type="PROSITE" id="PS50022">
    <property type="entry name" value="FA58C_3"/>
    <property type="match status" value="2"/>
</dbReference>
<accession>A0A3M7SED9</accession>
<dbReference type="STRING" id="10195.A0A3M7SED9"/>
<feature type="domain" description="F5/8 type C" evidence="2">
    <location>
        <begin position="11"/>
        <end position="163"/>
    </location>
</feature>
<dbReference type="CDD" id="cd00057">
    <property type="entry name" value="FA58C"/>
    <property type="match status" value="2"/>
</dbReference>
<dbReference type="PROSITE" id="PS01286">
    <property type="entry name" value="FA58C_2"/>
    <property type="match status" value="1"/>
</dbReference>
<reference evidence="3 4" key="1">
    <citation type="journal article" date="2018" name="Sci. Rep.">
        <title>Genomic signatures of local adaptation to the degree of environmental predictability in rotifers.</title>
        <authorList>
            <person name="Franch-Gras L."/>
            <person name="Hahn C."/>
            <person name="Garcia-Roger E.M."/>
            <person name="Carmona M.J."/>
            <person name="Serra M."/>
            <person name="Gomez A."/>
        </authorList>
    </citation>
    <scope>NUCLEOTIDE SEQUENCE [LARGE SCALE GENOMIC DNA]</scope>
    <source>
        <strain evidence="3">HYR1</strain>
    </source>
</reference>
<evidence type="ECO:0000313" key="4">
    <source>
        <dbReference type="Proteomes" id="UP000276133"/>
    </source>
</evidence>
<gene>
    <name evidence="3" type="ORF">BpHYR1_023494</name>
</gene>
<dbReference type="Proteomes" id="UP000276133">
    <property type="component" value="Unassembled WGS sequence"/>
</dbReference>
<dbReference type="InterPro" id="IPR008979">
    <property type="entry name" value="Galactose-bd-like_sf"/>
</dbReference>
<dbReference type="FunFam" id="2.60.120.260:FF:000002">
    <property type="entry name" value="Coagulation factor VIII"/>
    <property type="match status" value="1"/>
</dbReference>
<organism evidence="3 4">
    <name type="scientific">Brachionus plicatilis</name>
    <name type="common">Marine rotifer</name>
    <name type="synonym">Brachionus muelleri</name>
    <dbReference type="NCBI Taxonomy" id="10195"/>
    <lineage>
        <taxon>Eukaryota</taxon>
        <taxon>Metazoa</taxon>
        <taxon>Spiralia</taxon>
        <taxon>Gnathifera</taxon>
        <taxon>Rotifera</taxon>
        <taxon>Eurotatoria</taxon>
        <taxon>Monogononta</taxon>
        <taxon>Pseudotrocha</taxon>
        <taxon>Ploima</taxon>
        <taxon>Brachionidae</taxon>
        <taxon>Brachionus</taxon>
    </lineage>
</organism>
<dbReference type="OrthoDB" id="6262482at2759"/>
<dbReference type="InterPro" id="IPR000421">
    <property type="entry name" value="FA58C"/>
</dbReference>
<dbReference type="PANTHER" id="PTHR24543:SF334">
    <property type="entry name" value="F5_8 TYPE C DOMAIN-CONTAINING PROTEIN"/>
    <property type="match status" value="1"/>
</dbReference>
<dbReference type="PROSITE" id="PS01285">
    <property type="entry name" value="FA58C_1"/>
    <property type="match status" value="2"/>
</dbReference>
<dbReference type="EMBL" id="REGN01001534">
    <property type="protein sequence ID" value="RNA34025.1"/>
    <property type="molecule type" value="Genomic_DNA"/>
</dbReference>
<keyword evidence="4" id="KW-1185">Reference proteome</keyword>
<feature type="domain" description="F5/8 type C" evidence="2">
    <location>
        <begin position="166"/>
        <end position="315"/>
    </location>
</feature>
<dbReference type="SMART" id="SM00231">
    <property type="entry name" value="FA58C"/>
    <property type="match status" value="2"/>
</dbReference>
<protein>
    <submittedName>
        <fullName evidence="3">Lactadherin-like isoform X5</fullName>
    </submittedName>
</protein>
<evidence type="ECO:0000256" key="1">
    <source>
        <dbReference type="ARBA" id="ARBA00023157"/>
    </source>
</evidence>
<evidence type="ECO:0000313" key="3">
    <source>
        <dbReference type="EMBL" id="RNA34025.1"/>
    </source>
</evidence>
<dbReference type="SUPFAM" id="SSF49785">
    <property type="entry name" value="Galactose-binding domain-like"/>
    <property type="match status" value="3"/>
</dbReference>
<dbReference type="Pfam" id="PF00754">
    <property type="entry name" value="F5_F8_type_C"/>
    <property type="match status" value="2"/>
</dbReference>
<dbReference type="PANTHER" id="PTHR24543">
    <property type="entry name" value="MULTICOPPER OXIDASE-RELATED"/>
    <property type="match status" value="1"/>
</dbReference>
<dbReference type="Gene3D" id="2.60.120.260">
    <property type="entry name" value="Galactose-binding domain-like"/>
    <property type="match status" value="3"/>
</dbReference>
<comment type="caution">
    <text evidence="3">The sequence shown here is derived from an EMBL/GenBank/DDBJ whole genome shotgun (WGS) entry which is preliminary data.</text>
</comment>